<dbReference type="GO" id="GO:0008757">
    <property type="term" value="F:S-adenosylmethionine-dependent methyltransferase activity"/>
    <property type="evidence" value="ECO:0007669"/>
    <property type="project" value="InterPro"/>
</dbReference>
<evidence type="ECO:0000256" key="2">
    <source>
        <dbReference type="ARBA" id="ARBA00022603"/>
    </source>
</evidence>
<protein>
    <submittedName>
        <fullName evidence="6">Methyltransferase DDB_G0268948</fullName>
    </submittedName>
</protein>
<evidence type="ECO:0000256" key="1">
    <source>
        <dbReference type="ARBA" id="ARBA00008361"/>
    </source>
</evidence>
<dbReference type="InterPro" id="IPR051052">
    <property type="entry name" value="Diverse_substrate_MTase"/>
</dbReference>
<dbReference type="Proteomes" id="UP000694845">
    <property type="component" value="Unplaced"/>
</dbReference>
<feature type="domain" description="Methyltransferase type 11" evidence="4">
    <location>
        <begin position="59"/>
        <end position="151"/>
    </location>
</feature>
<evidence type="ECO:0000313" key="5">
    <source>
        <dbReference type="Proteomes" id="UP000694845"/>
    </source>
</evidence>
<dbReference type="PANTHER" id="PTHR44942:SF4">
    <property type="entry name" value="METHYLTRANSFERASE TYPE 11 DOMAIN-CONTAINING PROTEIN"/>
    <property type="match status" value="1"/>
</dbReference>
<dbReference type="InterPro" id="IPR029063">
    <property type="entry name" value="SAM-dependent_MTases_sf"/>
</dbReference>
<evidence type="ECO:0000313" key="6">
    <source>
        <dbReference type="RefSeq" id="XP_022100575.1"/>
    </source>
</evidence>
<dbReference type="Pfam" id="PF08241">
    <property type="entry name" value="Methyltransf_11"/>
    <property type="match status" value="1"/>
</dbReference>
<gene>
    <name evidence="6" type="primary">LOC110984568</name>
</gene>
<dbReference type="GO" id="GO:0032259">
    <property type="term" value="P:methylation"/>
    <property type="evidence" value="ECO:0007669"/>
    <property type="project" value="UniProtKB-KW"/>
</dbReference>
<dbReference type="OMA" id="EWNECLQ"/>
<dbReference type="AlphaFoldDB" id="A0A8B7Z707"/>
<dbReference type="InterPro" id="IPR013216">
    <property type="entry name" value="Methyltransf_11"/>
</dbReference>
<keyword evidence="2 6" id="KW-0489">Methyltransferase</keyword>
<dbReference type="KEGG" id="aplc:110984568"/>
<dbReference type="Gene3D" id="3.40.50.150">
    <property type="entry name" value="Vaccinia Virus protein VP39"/>
    <property type="match status" value="1"/>
</dbReference>
<sequence length="289" mass="32389">MMSETNKTATGAVTSTRLFEGAEHADLYLKCRPDWPEEIIQKTLAFLQEKKSGPFELAVDVGCGSGQATRPLASHIKKVVGVDVSVEQIRAAQCVDNPPNVEFRTGSGEAIPVSDKSVDLVTCAQAVHWFDFDVFFREVDRVLKPGGCVAIYSYHIFKPWVDGDDKKNEQLYSIVTQHDTETCGPYNSPRILHLQNMLADVHIPYEETIRDNTLAIRQDTTMKSYIGYLESRSGYQSYLENNPDDKADPLKEVQERLMDTLGLDAPAEYSKINIRSPIAFLLGRKPDNN</sequence>
<dbReference type="SUPFAM" id="SSF53335">
    <property type="entry name" value="S-adenosyl-L-methionine-dependent methyltransferases"/>
    <property type="match status" value="1"/>
</dbReference>
<dbReference type="CDD" id="cd02440">
    <property type="entry name" value="AdoMet_MTases"/>
    <property type="match status" value="1"/>
</dbReference>
<dbReference type="PANTHER" id="PTHR44942">
    <property type="entry name" value="METHYLTRANSF_11 DOMAIN-CONTAINING PROTEIN"/>
    <property type="match status" value="1"/>
</dbReference>
<dbReference type="OrthoDB" id="506498at2759"/>
<reference evidence="6" key="1">
    <citation type="submission" date="2025-08" db="UniProtKB">
        <authorList>
            <consortium name="RefSeq"/>
        </authorList>
    </citation>
    <scope>IDENTIFICATION</scope>
</reference>
<accession>A0A8B7Z707</accession>
<evidence type="ECO:0000256" key="3">
    <source>
        <dbReference type="ARBA" id="ARBA00022679"/>
    </source>
</evidence>
<keyword evidence="3" id="KW-0808">Transferase</keyword>
<dbReference type="GeneID" id="110984568"/>
<keyword evidence="5" id="KW-1185">Reference proteome</keyword>
<dbReference type="RefSeq" id="XP_022100575.1">
    <property type="nucleotide sequence ID" value="XM_022244883.1"/>
</dbReference>
<comment type="similarity">
    <text evidence="1">Belongs to the methyltransferase superfamily.</text>
</comment>
<name>A0A8B7Z707_ACAPL</name>
<evidence type="ECO:0000259" key="4">
    <source>
        <dbReference type="Pfam" id="PF08241"/>
    </source>
</evidence>
<organism evidence="5 6">
    <name type="scientific">Acanthaster planci</name>
    <name type="common">Crown-of-thorns starfish</name>
    <dbReference type="NCBI Taxonomy" id="133434"/>
    <lineage>
        <taxon>Eukaryota</taxon>
        <taxon>Metazoa</taxon>
        <taxon>Echinodermata</taxon>
        <taxon>Eleutherozoa</taxon>
        <taxon>Asterozoa</taxon>
        <taxon>Asteroidea</taxon>
        <taxon>Valvatacea</taxon>
        <taxon>Valvatida</taxon>
        <taxon>Acanthasteridae</taxon>
        <taxon>Acanthaster</taxon>
    </lineage>
</organism>
<proteinExistence type="inferred from homology"/>